<dbReference type="Gene3D" id="3.40.50.720">
    <property type="entry name" value="NAD(P)-binding Rossmann-like Domain"/>
    <property type="match status" value="1"/>
</dbReference>
<dbReference type="EC" id="5.1.3.2" evidence="4 7"/>
<keyword evidence="5 7" id="KW-0520">NAD</keyword>
<proteinExistence type="inferred from homology"/>
<dbReference type="OMA" id="GEHLICN"/>
<evidence type="ECO:0000256" key="7">
    <source>
        <dbReference type="RuleBase" id="RU366046"/>
    </source>
</evidence>
<dbReference type="GO" id="GO:0005829">
    <property type="term" value="C:cytosol"/>
    <property type="evidence" value="ECO:0007669"/>
    <property type="project" value="TreeGrafter"/>
</dbReference>
<dbReference type="Gene3D" id="3.90.25.10">
    <property type="entry name" value="UDP-galactose 4-epimerase, domain 1"/>
    <property type="match status" value="1"/>
</dbReference>
<dbReference type="AlphaFoldDB" id="D7FL43"/>
<evidence type="ECO:0000256" key="1">
    <source>
        <dbReference type="ARBA" id="ARBA00000083"/>
    </source>
</evidence>
<keyword evidence="6 7" id="KW-0413">Isomerase</keyword>
<keyword evidence="8" id="KW-0732">Signal</keyword>
<evidence type="ECO:0000256" key="5">
    <source>
        <dbReference type="ARBA" id="ARBA00023027"/>
    </source>
</evidence>
<dbReference type="STRING" id="2880.D7FL43"/>
<dbReference type="PANTHER" id="PTHR43725">
    <property type="entry name" value="UDP-GLUCOSE 4-EPIMERASE"/>
    <property type="match status" value="1"/>
</dbReference>
<organism evidence="10 11">
    <name type="scientific">Ectocarpus siliculosus</name>
    <name type="common">Brown alga</name>
    <name type="synonym">Conferva siliculosa</name>
    <dbReference type="NCBI Taxonomy" id="2880"/>
    <lineage>
        <taxon>Eukaryota</taxon>
        <taxon>Sar</taxon>
        <taxon>Stramenopiles</taxon>
        <taxon>Ochrophyta</taxon>
        <taxon>PX clade</taxon>
        <taxon>Phaeophyceae</taxon>
        <taxon>Ectocarpales</taxon>
        <taxon>Ectocarpaceae</taxon>
        <taxon>Ectocarpus</taxon>
    </lineage>
</organism>
<dbReference type="InterPro" id="IPR036291">
    <property type="entry name" value="NAD(P)-bd_dom_sf"/>
</dbReference>
<dbReference type="GO" id="GO:0003978">
    <property type="term" value="F:UDP-glucose 4-epimerase activity"/>
    <property type="evidence" value="ECO:0007669"/>
    <property type="project" value="UniProtKB-UniRule"/>
</dbReference>
<feature type="signal peptide" evidence="8">
    <location>
        <begin position="1"/>
        <end position="20"/>
    </location>
</feature>
<dbReference type="PANTHER" id="PTHR43725:SF47">
    <property type="entry name" value="UDP-GLUCOSE 4-EPIMERASE"/>
    <property type="match status" value="1"/>
</dbReference>
<evidence type="ECO:0000256" key="8">
    <source>
        <dbReference type="SAM" id="SignalP"/>
    </source>
</evidence>
<evidence type="ECO:0000256" key="6">
    <source>
        <dbReference type="ARBA" id="ARBA00023235"/>
    </source>
</evidence>
<evidence type="ECO:0000313" key="10">
    <source>
        <dbReference type="EMBL" id="CBJ29580.1"/>
    </source>
</evidence>
<name>D7FL43_ECTSI</name>
<evidence type="ECO:0000313" key="11">
    <source>
        <dbReference type="Proteomes" id="UP000002630"/>
    </source>
</evidence>
<dbReference type="PRINTS" id="PR01713">
    <property type="entry name" value="NUCEPIMERASE"/>
</dbReference>
<keyword evidence="11" id="KW-1185">Reference proteome</keyword>
<dbReference type="UniPathway" id="UPA00214"/>
<comment type="catalytic activity">
    <reaction evidence="1 7">
        <text>UDP-alpha-D-glucose = UDP-alpha-D-galactose</text>
        <dbReference type="Rhea" id="RHEA:22168"/>
        <dbReference type="ChEBI" id="CHEBI:58885"/>
        <dbReference type="ChEBI" id="CHEBI:66914"/>
        <dbReference type="EC" id="5.1.3.2"/>
    </reaction>
</comment>
<evidence type="ECO:0000259" key="9">
    <source>
        <dbReference type="Pfam" id="PF16363"/>
    </source>
</evidence>
<dbReference type="GO" id="GO:0006012">
    <property type="term" value="P:galactose metabolic process"/>
    <property type="evidence" value="ECO:0007669"/>
    <property type="project" value="UniProtKB-UniPathway"/>
</dbReference>
<dbReference type="NCBIfam" id="NF007956">
    <property type="entry name" value="PRK10675.1"/>
    <property type="match status" value="1"/>
</dbReference>
<feature type="domain" description="NAD(P)-binding" evidence="9">
    <location>
        <begin position="37"/>
        <end position="366"/>
    </location>
</feature>
<dbReference type="OrthoDB" id="9402762at2759"/>
<evidence type="ECO:0000256" key="2">
    <source>
        <dbReference type="ARBA" id="ARBA00001911"/>
    </source>
</evidence>
<feature type="chain" id="PRO_5003095525" description="UDP-glucose 4-epimerase" evidence="8">
    <location>
        <begin position="21"/>
        <end position="378"/>
    </location>
</feature>
<comment type="subunit">
    <text evidence="7">Homodimer.</text>
</comment>
<dbReference type="Pfam" id="PF16363">
    <property type="entry name" value="GDP_Man_Dehyd"/>
    <property type="match status" value="1"/>
</dbReference>
<sequence length="378" mass="41437">MRQAQRRSLWAPVATTVALALGVTNVRPGMAFAARVLVTGGAGYIGSHTCVELIKAGEKVVVVDDLSNAVEESLNRVRELTKCDDDQLVFRKVNLLDQPALESVFNDYEFDSCVHFAGLKAVGESVAKPLLYYRNNIEGTLNLVECMQKQPGCRKLVFSSSATVYGEPDKLPLDESSSVGVGITNPYGRTKYMIEEILRDMSKSDPSWDILLLRYFNPIGAHESGRMGEDPEGIPNNLMPFVAQVCVGRREFLSVFGDDYGTPDGTGVRDYIHVMDLAEGHVAAVRKLRESCTGCAAVNLGTGSGYSVMDVVKGMEEACGNPIPYKEQVMPRRAGDVEAMYADPSLAKSMLGWTAKRGLKDMCTDTWRWQSAHPNGYK</sequence>
<dbReference type="eggNOG" id="KOG1371">
    <property type="taxonomic scope" value="Eukaryota"/>
</dbReference>
<dbReference type="NCBIfam" id="TIGR01179">
    <property type="entry name" value="galE"/>
    <property type="match status" value="1"/>
</dbReference>
<dbReference type="Proteomes" id="UP000002630">
    <property type="component" value="Linkage Group LG03"/>
</dbReference>
<protein>
    <recommendedName>
        <fullName evidence="4 7">UDP-glucose 4-epimerase</fullName>
        <ecNumber evidence="4 7">5.1.3.2</ecNumber>
    </recommendedName>
</protein>
<evidence type="ECO:0000256" key="3">
    <source>
        <dbReference type="ARBA" id="ARBA00004947"/>
    </source>
</evidence>
<comment type="cofactor">
    <cofactor evidence="2 7">
        <name>NAD(+)</name>
        <dbReference type="ChEBI" id="CHEBI:57540"/>
    </cofactor>
</comment>
<dbReference type="InParanoid" id="D7FL43"/>
<dbReference type="CDD" id="cd05247">
    <property type="entry name" value="UDP_G4E_1_SDR_e"/>
    <property type="match status" value="1"/>
</dbReference>
<dbReference type="SUPFAM" id="SSF51735">
    <property type="entry name" value="NAD(P)-binding Rossmann-fold domains"/>
    <property type="match status" value="1"/>
</dbReference>
<dbReference type="InterPro" id="IPR005886">
    <property type="entry name" value="UDP_G4E"/>
</dbReference>
<accession>D7FL43</accession>
<gene>
    <name evidence="10" type="primary">UDP-glucose</name>
    <name evidence="10" type="ORF">Esi_0153_0050</name>
</gene>
<comment type="similarity">
    <text evidence="7">Belongs to the NAD(P)-dependent epimerase/dehydratase family.</text>
</comment>
<keyword evidence="7" id="KW-0119">Carbohydrate metabolism</keyword>
<dbReference type="InterPro" id="IPR016040">
    <property type="entry name" value="NAD(P)-bd_dom"/>
</dbReference>
<reference evidence="10 11" key="1">
    <citation type="journal article" date="2010" name="Nature">
        <title>The Ectocarpus genome and the independent evolution of multicellularity in brown algae.</title>
        <authorList>
            <person name="Cock J.M."/>
            <person name="Sterck L."/>
            <person name="Rouze P."/>
            <person name="Scornet D."/>
            <person name="Allen A.E."/>
            <person name="Amoutzias G."/>
            <person name="Anthouard V."/>
            <person name="Artiguenave F."/>
            <person name="Aury J.M."/>
            <person name="Badger J.H."/>
            <person name="Beszteri B."/>
            <person name="Billiau K."/>
            <person name="Bonnet E."/>
            <person name="Bothwell J.H."/>
            <person name="Bowler C."/>
            <person name="Boyen C."/>
            <person name="Brownlee C."/>
            <person name="Carrano C.J."/>
            <person name="Charrier B."/>
            <person name="Cho G.Y."/>
            <person name="Coelho S.M."/>
            <person name="Collen J."/>
            <person name="Corre E."/>
            <person name="Da Silva C."/>
            <person name="Delage L."/>
            <person name="Delaroque N."/>
            <person name="Dittami S.M."/>
            <person name="Doulbeau S."/>
            <person name="Elias M."/>
            <person name="Farnham G."/>
            <person name="Gachon C.M."/>
            <person name="Gschloessl B."/>
            <person name="Heesch S."/>
            <person name="Jabbari K."/>
            <person name="Jubin C."/>
            <person name="Kawai H."/>
            <person name="Kimura K."/>
            <person name="Kloareg B."/>
            <person name="Kupper F.C."/>
            <person name="Lang D."/>
            <person name="Le Bail A."/>
            <person name="Leblanc C."/>
            <person name="Lerouge P."/>
            <person name="Lohr M."/>
            <person name="Lopez P.J."/>
            <person name="Martens C."/>
            <person name="Maumus F."/>
            <person name="Michel G."/>
            <person name="Miranda-Saavedra D."/>
            <person name="Morales J."/>
            <person name="Moreau H."/>
            <person name="Motomura T."/>
            <person name="Nagasato C."/>
            <person name="Napoli C.A."/>
            <person name="Nelson D.R."/>
            <person name="Nyvall-Collen P."/>
            <person name="Peters A.F."/>
            <person name="Pommier C."/>
            <person name="Potin P."/>
            <person name="Poulain J."/>
            <person name="Quesneville H."/>
            <person name="Read B."/>
            <person name="Rensing S.A."/>
            <person name="Ritter A."/>
            <person name="Rousvoal S."/>
            <person name="Samanta M."/>
            <person name="Samson G."/>
            <person name="Schroeder D.C."/>
            <person name="Segurens B."/>
            <person name="Strittmatter M."/>
            <person name="Tonon T."/>
            <person name="Tregear J.W."/>
            <person name="Valentin K."/>
            <person name="von Dassow P."/>
            <person name="Yamagishi T."/>
            <person name="Van de Peer Y."/>
            <person name="Wincker P."/>
        </authorList>
    </citation>
    <scope>NUCLEOTIDE SEQUENCE [LARGE SCALE GENOMIC DNA]</scope>
    <source>
        <strain evidence="11">Ec32 / CCAP1310/4</strain>
    </source>
</reference>
<dbReference type="EMBL" id="FN648087">
    <property type="protein sequence ID" value="CBJ29580.1"/>
    <property type="molecule type" value="Genomic_DNA"/>
</dbReference>
<evidence type="ECO:0000256" key="4">
    <source>
        <dbReference type="ARBA" id="ARBA00013189"/>
    </source>
</evidence>
<dbReference type="EMBL" id="FN649728">
    <property type="protein sequence ID" value="CBJ29580.1"/>
    <property type="molecule type" value="Genomic_DNA"/>
</dbReference>
<comment type="pathway">
    <text evidence="3 7">Carbohydrate metabolism; galactose metabolism.</text>
</comment>